<dbReference type="AlphaFoldDB" id="A0A1L7NNY1"/>
<evidence type="ECO:0000313" key="2">
    <source>
        <dbReference type="Proteomes" id="UP000218731"/>
    </source>
</evidence>
<reference evidence="1 2" key="1">
    <citation type="submission" date="2015-11" db="EMBL/GenBank/DDBJ databases">
        <title>Complete genome sequencing of a biphenyl-degrading bacterium, Pseudomonas putida KF715 (=NBRC110667).</title>
        <authorList>
            <person name="Suenaga H."/>
            <person name="Fujihara N."/>
            <person name="Watanabe T."/>
            <person name="Hirose J."/>
            <person name="Kimura N."/>
            <person name="Yamazoe A."/>
            <person name="Hosoyama A."/>
            <person name="Shimodaira J."/>
            <person name="Furukawa K."/>
        </authorList>
    </citation>
    <scope>NUCLEOTIDE SEQUENCE [LARGE SCALE GENOMIC DNA]</scope>
    <source>
        <strain evidence="1 2">KF715</strain>
        <plasmid evidence="2">Plasmid pkf715b dna</plasmid>
    </source>
</reference>
<evidence type="ECO:0000313" key="1">
    <source>
        <dbReference type="EMBL" id="BAW27190.1"/>
    </source>
</evidence>
<sequence>MWGFWGMRRQKADPRDAHMASYEQFAWQDALALATWLKQSFDLVQVKETFDALSVDQLHVFETESEGFIRELLAKPVSQRPAYLRKVGKNAGEMTQAVLIVLAIIAQVRVMEVIEIRDRFRYSLYPGGANRATCASIYAFNNEMRNVTFMGWPTRVFEALAEQDAKHEEFWAKHGDMLEQWAAAAGPRPSEAD</sequence>
<organism evidence="1 2">
    <name type="scientific">Pseudomonas putida</name>
    <name type="common">Arthrobacter siderocapsulatus</name>
    <dbReference type="NCBI Taxonomy" id="303"/>
    <lineage>
        <taxon>Bacteria</taxon>
        <taxon>Pseudomonadati</taxon>
        <taxon>Pseudomonadota</taxon>
        <taxon>Gammaproteobacteria</taxon>
        <taxon>Pseudomonadales</taxon>
        <taxon>Pseudomonadaceae</taxon>
        <taxon>Pseudomonas</taxon>
    </lineage>
</organism>
<dbReference type="EMBL" id="AP015031">
    <property type="protein sequence ID" value="BAW27190.1"/>
    <property type="molecule type" value="Genomic_DNA"/>
</dbReference>
<dbReference type="Proteomes" id="UP000218731">
    <property type="component" value="Plasmid pKF715B"/>
</dbReference>
<geneLocation type="plasmid" evidence="2">
    <name>pkf715b dna</name>
</geneLocation>
<protein>
    <submittedName>
        <fullName evidence="1">Uncharacterized protein</fullName>
    </submittedName>
</protein>
<keyword evidence="1" id="KW-0614">Plasmid</keyword>
<name>A0A1L7NNY1_PSEPU</name>
<gene>
    <name evidence="1" type="ORF">KF715C_pB840</name>
</gene>
<proteinExistence type="predicted"/>
<accession>A0A1L7NNY1</accession>